<dbReference type="InterPro" id="IPR001736">
    <property type="entry name" value="PLipase_D/transphosphatidylase"/>
</dbReference>
<evidence type="ECO:0000256" key="9">
    <source>
        <dbReference type="ARBA" id="ARBA00023136"/>
    </source>
</evidence>
<evidence type="ECO:0000256" key="7">
    <source>
        <dbReference type="ARBA" id="ARBA00022989"/>
    </source>
</evidence>
<sequence>MVFLSLLLICLVIWVSLDFLLGRKHHLKKIKSRPFPLRRSNFKLYTWGTNLYNDLFLDIKGAKHHIHILFFIVKNDEISQTFLRLLTEKAKQGIEVRLLLDRIGSHHLSDEAIRSLRQHGVSFSYCHKIKIPFLFFSANQRNHRKITIIDGKIGYIGGFNIGEEYLGHDPELGLWRDYHLRLTGEGVQDLQKQFLHDWRDDTNEDLLEEASFFPKQMPGPMLHRFIPTDGAYLQETFVSLIESAKEELYIGTPYFIPGKIVMNALLQAKKRGVRITILVPKKADHPLVREAKLPYCRKLMRAGCNIYEFQQGFFHAKIIMVDNHICDIGTANFDMRSIYINHEINCLLYDRAFIQEIKVHISKDIEGSTLLTWKDVSSLSLVDKGKEWIGTLLAFFL</sequence>
<protein>
    <recommendedName>
        <fullName evidence="12">Cardiolipin synthase</fullName>
        <ecNumber evidence="12">2.7.8.-</ecNumber>
    </recommendedName>
</protein>
<evidence type="ECO:0000256" key="8">
    <source>
        <dbReference type="ARBA" id="ARBA00023098"/>
    </source>
</evidence>
<dbReference type="Gene3D" id="3.30.870.10">
    <property type="entry name" value="Endonuclease Chain A"/>
    <property type="match status" value="2"/>
</dbReference>
<comment type="caution">
    <text evidence="14">The sequence shown here is derived from an EMBL/GenBank/DDBJ whole genome shotgun (WGS) entry which is preliminary data.</text>
</comment>
<dbReference type="RefSeq" id="WP_016112710.1">
    <property type="nucleotide sequence ID" value="NZ_CP189809.1"/>
</dbReference>
<evidence type="ECO:0000256" key="3">
    <source>
        <dbReference type="ARBA" id="ARBA00022516"/>
    </source>
</evidence>
<evidence type="ECO:0000256" key="5">
    <source>
        <dbReference type="ARBA" id="ARBA00022692"/>
    </source>
</evidence>
<dbReference type="EMBL" id="MWPX01000003">
    <property type="protein sequence ID" value="OUM49882.1"/>
    <property type="molecule type" value="Genomic_DNA"/>
</dbReference>
<keyword evidence="2" id="KW-1003">Cell membrane</keyword>
<dbReference type="Pfam" id="PF13091">
    <property type="entry name" value="PLDc_2"/>
    <property type="match status" value="2"/>
</dbReference>
<dbReference type="CDD" id="cd09110">
    <property type="entry name" value="PLDc_CLS_1"/>
    <property type="match status" value="1"/>
</dbReference>
<keyword evidence="9" id="KW-0472">Membrane</keyword>
<comment type="subcellular location">
    <subcellularLocation>
        <location evidence="1">Cell membrane</location>
    </subcellularLocation>
</comment>
<keyword evidence="3" id="KW-0444">Lipid biosynthesis</keyword>
<dbReference type="PANTHER" id="PTHR21248">
    <property type="entry name" value="CARDIOLIPIN SYNTHASE"/>
    <property type="match status" value="1"/>
</dbReference>
<evidence type="ECO:0000256" key="1">
    <source>
        <dbReference type="ARBA" id="ARBA00004236"/>
    </source>
</evidence>
<dbReference type="PANTHER" id="PTHR21248:SF7">
    <property type="entry name" value="MINOR CARDIOLIPIN SYNTHASE CLSB"/>
    <property type="match status" value="1"/>
</dbReference>
<evidence type="ECO:0000256" key="12">
    <source>
        <dbReference type="NCBIfam" id="TIGR04265"/>
    </source>
</evidence>
<proteinExistence type="predicted"/>
<dbReference type="FunFam" id="3.30.870.10:FF:000014">
    <property type="entry name" value="Cardiolipin synthase"/>
    <property type="match status" value="1"/>
</dbReference>
<reference evidence="14 15" key="1">
    <citation type="submission" date="2017-02" db="EMBL/GenBank/DDBJ databases">
        <title>Bacillus pseudomycoides isolate FSL K6-0042.</title>
        <authorList>
            <person name="Kovac J."/>
        </authorList>
    </citation>
    <scope>NUCLEOTIDE SEQUENCE [LARGE SCALE GENOMIC DNA]</scope>
    <source>
        <strain evidence="14 15">FSL K6-0042</strain>
    </source>
</reference>
<dbReference type="CDD" id="cd09112">
    <property type="entry name" value="PLDc_CLS_2"/>
    <property type="match status" value="1"/>
</dbReference>
<evidence type="ECO:0000256" key="11">
    <source>
        <dbReference type="ARBA" id="ARBA00023264"/>
    </source>
</evidence>
<feature type="domain" description="PLD phosphodiesterase" evidence="13">
    <location>
        <begin position="138"/>
        <end position="165"/>
    </location>
</feature>
<keyword evidence="4" id="KW-0808">Transferase</keyword>
<evidence type="ECO:0000313" key="14">
    <source>
        <dbReference type="EMBL" id="OUM49882.1"/>
    </source>
</evidence>
<keyword evidence="7" id="KW-1133">Transmembrane helix</keyword>
<evidence type="ECO:0000256" key="4">
    <source>
        <dbReference type="ARBA" id="ARBA00022679"/>
    </source>
</evidence>
<evidence type="ECO:0000313" key="15">
    <source>
        <dbReference type="Proteomes" id="UP000195321"/>
    </source>
</evidence>
<evidence type="ECO:0000256" key="6">
    <source>
        <dbReference type="ARBA" id="ARBA00022737"/>
    </source>
</evidence>
<dbReference type="NCBIfam" id="TIGR04265">
    <property type="entry name" value="bac_cardiolipin"/>
    <property type="match status" value="1"/>
</dbReference>
<keyword evidence="11" id="KW-1208">Phospholipid metabolism</keyword>
<keyword evidence="8" id="KW-0443">Lipid metabolism</keyword>
<evidence type="ECO:0000256" key="10">
    <source>
        <dbReference type="ARBA" id="ARBA00023209"/>
    </source>
</evidence>
<dbReference type="InterPro" id="IPR025202">
    <property type="entry name" value="PLD-like_dom"/>
</dbReference>
<keyword evidence="6" id="KW-0677">Repeat</keyword>
<dbReference type="InterPro" id="IPR022924">
    <property type="entry name" value="Cardiolipin_synthase"/>
</dbReference>
<dbReference type="Proteomes" id="UP000195321">
    <property type="component" value="Unassembled WGS sequence"/>
</dbReference>
<evidence type="ECO:0000256" key="2">
    <source>
        <dbReference type="ARBA" id="ARBA00022475"/>
    </source>
</evidence>
<dbReference type="PROSITE" id="PS50035">
    <property type="entry name" value="PLD"/>
    <property type="match status" value="2"/>
</dbReference>
<dbReference type="GO" id="GO:0005886">
    <property type="term" value="C:plasma membrane"/>
    <property type="evidence" value="ECO:0007669"/>
    <property type="project" value="UniProtKB-SubCell"/>
</dbReference>
<dbReference type="EC" id="2.7.8.-" evidence="12"/>
<dbReference type="AlphaFoldDB" id="A0A1Y3MQN1"/>
<keyword evidence="5" id="KW-0812">Transmembrane</keyword>
<gene>
    <name evidence="14" type="ORF">BW425_04495</name>
</gene>
<dbReference type="SMART" id="SM00155">
    <property type="entry name" value="PLDc"/>
    <property type="match status" value="2"/>
</dbReference>
<name>A0A1Y3MQN1_9BACI</name>
<dbReference type="GO" id="GO:0008808">
    <property type="term" value="F:cardiolipin synthase activity"/>
    <property type="evidence" value="ECO:0007669"/>
    <property type="project" value="UniProtKB-UniRule"/>
</dbReference>
<organism evidence="14 15">
    <name type="scientific">Bacillus pseudomycoides</name>
    <dbReference type="NCBI Taxonomy" id="64104"/>
    <lineage>
        <taxon>Bacteria</taxon>
        <taxon>Bacillati</taxon>
        <taxon>Bacillota</taxon>
        <taxon>Bacilli</taxon>
        <taxon>Bacillales</taxon>
        <taxon>Bacillaceae</taxon>
        <taxon>Bacillus</taxon>
        <taxon>Bacillus cereus group</taxon>
    </lineage>
</organism>
<dbReference type="GO" id="GO:0032049">
    <property type="term" value="P:cardiolipin biosynthetic process"/>
    <property type="evidence" value="ECO:0007669"/>
    <property type="project" value="UniProtKB-UniRule"/>
</dbReference>
<accession>A0A1Y3MQN1</accession>
<keyword evidence="10" id="KW-0594">Phospholipid biosynthesis</keyword>
<feature type="domain" description="PLD phosphodiesterase" evidence="13">
    <location>
        <begin position="310"/>
        <end position="337"/>
    </location>
</feature>
<dbReference type="SUPFAM" id="SSF56024">
    <property type="entry name" value="Phospholipase D/nuclease"/>
    <property type="match status" value="2"/>
</dbReference>
<evidence type="ECO:0000259" key="13">
    <source>
        <dbReference type="PROSITE" id="PS50035"/>
    </source>
</evidence>